<keyword evidence="1" id="KW-1133">Transmembrane helix</keyword>
<keyword evidence="1" id="KW-0812">Transmembrane</keyword>
<evidence type="ECO:0000313" key="2">
    <source>
        <dbReference type="EMBL" id="NMN96981.1"/>
    </source>
</evidence>
<keyword evidence="1" id="KW-0472">Membrane</keyword>
<keyword evidence="3" id="KW-1185">Reference proteome</keyword>
<feature type="transmembrane region" description="Helical" evidence="1">
    <location>
        <begin position="9"/>
        <end position="30"/>
    </location>
</feature>
<accession>A0A848KFK4</accession>
<dbReference type="AlphaFoldDB" id="A0A848KFK4"/>
<organism evidence="2 3">
    <name type="scientific">Antrihabitans stalactiti</name>
    <dbReference type="NCBI Taxonomy" id="2584121"/>
    <lineage>
        <taxon>Bacteria</taxon>
        <taxon>Bacillati</taxon>
        <taxon>Actinomycetota</taxon>
        <taxon>Actinomycetes</taxon>
        <taxon>Mycobacteriales</taxon>
        <taxon>Nocardiaceae</taxon>
        <taxon>Antrihabitans</taxon>
    </lineage>
</organism>
<reference evidence="2 3" key="2">
    <citation type="submission" date="2020-06" db="EMBL/GenBank/DDBJ databases">
        <title>Antribacter stalactiti gen. nov., sp. nov., a new member of the family Nacardiaceae isolated from a cave.</title>
        <authorList>
            <person name="Kim I.S."/>
        </authorList>
    </citation>
    <scope>NUCLEOTIDE SEQUENCE [LARGE SCALE GENOMIC DNA]</scope>
    <source>
        <strain evidence="2 3">YC2-7</strain>
    </source>
</reference>
<evidence type="ECO:0000313" key="3">
    <source>
        <dbReference type="Proteomes" id="UP000535543"/>
    </source>
</evidence>
<proteinExistence type="predicted"/>
<protein>
    <submittedName>
        <fullName evidence="2">Uncharacterized protein</fullName>
    </submittedName>
</protein>
<reference evidence="2 3" key="1">
    <citation type="submission" date="2019-05" db="EMBL/GenBank/DDBJ databases">
        <authorList>
            <person name="Lee S.D."/>
        </authorList>
    </citation>
    <scope>NUCLEOTIDE SEQUENCE [LARGE SCALE GENOMIC DNA]</scope>
    <source>
        <strain evidence="2 3">YC2-7</strain>
    </source>
</reference>
<comment type="caution">
    <text evidence="2">The sequence shown here is derived from an EMBL/GenBank/DDBJ whole genome shotgun (WGS) entry which is preliminary data.</text>
</comment>
<gene>
    <name evidence="2" type="ORF">FGL95_18235</name>
</gene>
<dbReference type="Proteomes" id="UP000535543">
    <property type="component" value="Unassembled WGS sequence"/>
</dbReference>
<name>A0A848KFK4_9NOCA</name>
<evidence type="ECO:0000256" key="1">
    <source>
        <dbReference type="SAM" id="Phobius"/>
    </source>
</evidence>
<sequence length="143" mass="15701">MVLGVGGRSIVLVVTGVAVAFALLSLRWWFIGSSDEPVSATDSQAAESLERWRARTEIMVAWADGNRGAWDRHLRPILAREFSMSTGHRPAKNPAAHDAAGRMLFGSELWEWVDPSAASHARRDEPAPGRAALDEILERLESI</sequence>
<dbReference type="EMBL" id="VCQU01000006">
    <property type="protein sequence ID" value="NMN96981.1"/>
    <property type="molecule type" value="Genomic_DNA"/>
</dbReference>